<dbReference type="PANTHER" id="PTHR11247:SF27">
    <property type="entry name" value="LYSOSOMAL THIOESTERASE PPT2"/>
    <property type="match status" value="1"/>
</dbReference>
<accession>A0A0G4G7V7</accession>
<dbReference type="GO" id="GO:0005764">
    <property type="term" value="C:lysosome"/>
    <property type="evidence" value="ECO:0007669"/>
    <property type="project" value="UniProtKB-SubCell"/>
</dbReference>
<evidence type="ECO:0000256" key="1">
    <source>
        <dbReference type="ARBA" id="ARBA00004371"/>
    </source>
</evidence>
<comment type="catalytic activity">
    <reaction evidence="7">
        <text>S-hexadecanoyl-N-acetylcysteamine + H2O = N-acetylcysteamine + hexadecanoate + H(+)</text>
        <dbReference type="Rhea" id="RHEA:84099"/>
        <dbReference type="ChEBI" id="CHEBI:7896"/>
        <dbReference type="ChEBI" id="CHEBI:15377"/>
        <dbReference type="ChEBI" id="CHEBI:15378"/>
        <dbReference type="ChEBI" id="CHEBI:74410"/>
        <dbReference type="ChEBI" id="CHEBI:233601"/>
    </reaction>
</comment>
<evidence type="ECO:0000256" key="4">
    <source>
        <dbReference type="ARBA" id="ARBA00023180"/>
    </source>
</evidence>
<keyword evidence="4" id="KW-0325">Glycoprotein</keyword>
<evidence type="ECO:0000256" key="2">
    <source>
        <dbReference type="ARBA" id="ARBA00022729"/>
    </source>
</evidence>
<comment type="function">
    <text evidence="8">Catalyzes the cleavage of thioester bonds from S-palmitoyl-CoA or S-palmitoyl-N-acetylcysteamine (unbranched structures) but does not have activity against palmitoylcysteine or palmitoylated proteins, branched structures or bulky head groups. Conversely, hydrolyzes both long and short chain fatty acyl-CoA substrate.</text>
</comment>
<reference evidence="10" key="1">
    <citation type="submission" date="2014-11" db="EMBL/GenBank/DDBJ databases">
        <authorList>
            <person name="Otto D Thomas"/>
            <person name="Naeem Raeece"/>
        </authorList>
    </citation>
    <scope>NUCLEOTIDE SEQUENCE</scope>
</reference>
<dbReference type="AlphaFoldDB" id="A0A0G4G7V7"/>
<keyword evidence="3" id="KW-0378">Hydrolase</keyword>
<dbReference type="Gene3D" id="3.40.50.1820">
    <property type="entry name" value="alpha/beta hydrolase"/>
    <property type="match status" value="1"/>
</dbReference>
<dbReference type="EC" id="3.1.2.2" evidence="6"/>
<dbReference type="PANTHER" id="PTHR11247">
    <property type="entry name" value="PALMITOYL-PROTEIN THIOESTERASE/DOLICHYLDIPHOSPHATASE 1"/>
    <property type="match status" value="1"/>
</dbReference>
<evidence type="ECO:0000256" key="6">
    <source>
        <dbReference type="ARBA" id="ARBA00038848"/>
    </source>
</evidence>
<dbReference type="VEuPathDB" id="CryptoDB:Cvel_4310"/>
<feature type="signal peptide" evidence="9">
    <location>
        <begin position="1"/>
        <end position="22"/>
    </location>
</feature>
<sequence length="381" mass="42170">MMSPVLYLLFLLLTLLAEKAEGGDESGRAKLPVFFMHGINDGAGSGGSLEHCIKEAFPGTEWMALNIAEGNESYQNVMDQVRTMKDRIQKKAAEDPENFKNGYNLVCHSQGAVICRALVSTWSEHQVQTFVSLAGPQMGVEGYGQGVLKSLPGWALSLGTEVFYTPPMQRQASFANYWKDVNMYSRYQMFSSALAVINNEAPAHRCEGGFLKCHGTPGVSCAFDYETVSCQLKVDQQRPEKLWNLNPEMKTNFQKLRHAVFLGSKDDGAIIPWQSTVWGYWSRAVTESGEAVAEATAEAGEVSSIARRRLEETSVGQSHHAPWSMRPWNETDVAVSGLVPLKAMDSEGKLHIRSVDGVGHTDWLHGKGCEVMKEWWGDLLS</sequence>
<dbReference type="GO" id="GO:0016790">
    <property type="term" value="F:thiolester hydrolase activity"/>
    <property type="evidence" value="ECO:0007669"/>
    <property type="project" value="TreeGrafter"/>
</dbReference>
<keyword evidence="5" id="KW-0458">Lysosome</keyword>
<evidence type="ECO:0000256" key="5">
    <source>
        <dbReference type="ARBA" id="ARBA00023228"/>
    </source>
</evidence>
<dbReference type="Pfam" id="PF02089">
    <property type="entry name" value="Palm_thioest"/>
    <property type="match status" value="1"/>
</dbReference>
<evidence type="ECO:0000256" key="7">
    <source>
        <dbReference type="ARBA" id="ARBA00093223"/>
    </source>
</evidence>
<dbReference type="SUPFAM" id="SSF53474">
    <property type="entry name" value="alpha/beta-Hydrolases"/>
    <property type="match status" value="1"/>
</dbReference>
<evidence type="ECO:0000256" key="3">
    <source>
        <dbReference type="ARBA" id="ARBA00022801"/>
    </source>
</evidence>
<organism evidence="10">
    <name type="scientific">Chromera velia CCMP2878</name>
    <dbReference type="NCBI Taxonomy" id="1169474"/>
    <lineage>
        <taxon>Eukaryota</taxon>
        <taxon>Sar</taxon>
        <taxon>Alveolata</taxon>
        <taxon>Colpodellida</taxon>
        <taxon>Chromeraceae</taxon>
        <taxon>Chromera</taxon>
    </lineage>
</organism>
<dbReference type="EMBL" id="CDMZ01000970">
    <property type="protein sequence ID" value="CEM24797.1"/>
    <property type="molecule type" value="Genomic_DNA"/>
</dbReference>
<evidence type="ECO:0000256" key="9">
    <source>
        <dbReference type="SAM" id="SignalP"/>
    </source>
</evidence>
<gene>
    <name evidence="10" type="ORF">Cvel_4310</name>
</gene>
<feature type="chain" id="PRO_5005189620" description="palmitoyl-CoA hydrolase" evidence="9">
    <location>
        <begin position="23"/>
        <end position="381"/>
    </location>
</feature>
<comment type="subcellular location">
    <subcellularLocation>
        <location evidence="1">Lysosome</location>
    </subcellularLocation>
</comment>
<protein>
    <recommendedName>
        <fullName evidence="6">palmitoyl-CoA hydrolase</fullName>
        <ecNumber evidence="6">3.1.2.2</ecNumber>
    </recommendedName>
</protein>
<dbReference type="InterPro" id="IPR029058">
    <property type="entry name" value="AB_hydrolase_fold"/>
</dbReference>
<name>A0A0G4G7V7_9ALVE</name>
<evidence type="ECO:0000256" key="8">
    <source>
        <dbReference type="ARBA" id="ARBA00093353"/>
    </source>
</evidence>
<keyword evidence="2 9" id="KW-0732">Signal</keyword>
<proteinExistence type="predicted"/>
<evidence type="ECO:0000313" key="10">
    <source>
        <dbReference type="EMBL" id="CEM24797.1"/>
    </source>
</evidence>